<dbReference type="STRING" id="1123402.SAMN02583745_01670"/>
<dbReference type="SMART" id="SM00346">
    <property type="entry name" value="HTH_ICLR"/>
    <property type="match status" value="1"/>
</dbReference>
<evidence type="ECO:0000256" key="1">
    <source>
        <dbReference type="ARBA" id="ARBA00023015"/>
    </source>
</evidence>
<dbReference type="GO" id="GO:0045892">
    <property type="term" value="P:negative regulation of DNA-templated transcription"/>
    <property type="evidence" value="ECO:0007669"/>
    <property type="project" value="TreeGrafter"/>
</dbReference>
<proteinExistence type="predicted"/>
<keyword evidence="2" id="KW-0238">DNA-binding</keyword>
<accession>A0A1I0CMC3</accession>
<evidence type="ECO:0000259" key="7">
    <source>
        <dbReference type="PROSITE" id="PS51078"/>
    </source>
</evidence>
<dbReference type="OrthoDB" id="9807558at2"/>
<dbReference type="InterPro" id="IPR036388">
    <property type="entry name" value="WH-like_DNA-bd_sf"/>
</dbReference>
<dbReference type="SUPFAM" id="SSF46785">
    <property type="entry name" value="Winged helix' DNA-binding domain"/>
    <property type="match status" value="1"/>
</dbReference>
<reference evidence="9" key="1">
    <citation type="submission" date="2016-10" db="EMBL/GenBank/DDBJ databases">
        <authorList>
            <person name="Varghese N."/>
            <person name="Submissions S."/>
        </authorList>
    </citation>
    <scope>NUCLEOTIDE SEQUENCE [LARGE SCALE GENOMIC DNA]</scope>
    <source>
        <strain evidence="9">DSM 18579</strain>
    </source>
</reference>
<dbReference type="Pfam" id="PF09339">
    <property type="entry name" value="HTH_IclR"/>
    <property type="match status" value="1"/>
</dbReference>
<dbReference type="PANTHER" id="PTHR30136:SF24">
    <property type="entry name" value="HTH-TYPE TRANSCRIPTIONAL REPRESSOR ALLR"/>
    <property type="match status" value="1"/>
</dbReference>
<evidence type="ECO:0000259" key="6">
    <source>
        <dbReference type="PROSITE" id="PS51077"/>
    </source>
</evidence>
<name>A0A1I0CMC3_9GAMM</name>
<dbReference type="PROSITE" id="PS51078">
    <property type="entry name" value="ICLR_ED"/>
    <property type="match status" value="1"/>
</dbReference>
<gene>
    <name evidence="8" type="ORF">SAMN02583745_01670</name>
</gene>
<dbReference type="EMBL" id="FOHV01000011">
    <property type="protein sequence ID" value="SET20375.1"/>
    <property type="molecule type" value="Genomic_DNA"/>
</dbReference>
<dbReference type="Gene3D" id="1.10.10.10">
    <property type="entry name" value="Winged helix-like DNA-binding domain superfamily/Winged helix DNA-binding domain"/>
    <property type="match status" value="1"/>
</dbReference>
<keyword evidence="9" id="KW-1185">Reference proteome</keyword>
<dbReference type="AlphaFoldDB" id="A0A1I0CMC3"/>
<evidence type="ECO:0000313" key="8">
    <source>
        <dbReference type="EMBL" id="SET20375.1"/>
    </source>
</evidence>
<feature type="domain" description="HTH iclR-type" evidence="6">
    <location>
        <begin position="17"/>
        <end position="79"/>
    </location>
</feature>
<dbReference type="GO" id="GO:0003700">
    <property type="term" value="F:DNA-binding transcription factor activity"/>
    <property type="evidence" value="ECO:0007669"/>
    <property type="project" value="TreeGrafter"/>
</dbReference>
<dbReference type="InterPro" id="IPR050707">
    <property type="entry name" value="HTH_MetabolicPath_Reg"/>
</dbReference>
<dbReference type="InterPro" id="IPR029016">
    <property type="entry name" value="GAF-like_dom_sf"/>
</dbReference>
<organism evidence="8 9">
    <name type="scientific">Thorsellia anophelis DSM 18579</name>
    <dbReference type="NCBI Taxonomy" id="1123402"/>
    <lineage>
        <taxon>Bacteria</taxon>
        <taxon>Pseudomonadati</taxon>
        <taxon>Pseudomonadota</taxon>
        <taxon>Gammaproteobacteria</taxon>
        <taxon>Enterobacterales</taxon>
        <taxon>Thorselliaceae</taxon>
        <taxon>Thorsellia</taxon>
    </lineage>
</organism>
<dbReference type="RefSeq" id="WP_093319605.1">
    <property type="nucleotide sequence ID" value="NZ_FOHV01000011.1"/>
</dbReference>
<dbReference type="PANTHER" id="PTHR30136">
    <property type="entry name" value="HELIX-TURN-HELIX TRANSCRIPTIONAL REGULATOR, ICLR FAMILY"/>
    <property type="match status" value="1"/>
</dbReference>
<dbReference type="InterPro" id="IPR005471">
    <property type="entry name" value="Tscrpt_reg_IclR_N"/>
</dbReference>
<dbReference type="InterPro" id="IPR036390">
    <property type="entry name" value="WH_DNA-bd_sf"/>
</dbReference>
<dbReference type="SUPFAM" id="SSF55781">
    <property type="entry name" value="GAF domain-like"/>
    <property type="match status" value="1"/>
</dbReference>
<dbReference type="Proteomes" id="UP000242642">
    <property type="component" value="Unassembled WGS sequence"/>
</dbReference>
<evidence type="ECO:0000256" key="4">
    <source>
        <dbReference type="ARBA" id="ARBA00040379"/>
    </source>
</evidence>
<dbReference type="GO" id="GO:0003677">
    <property type="term" value="F:DNA binding"/>
    <property type="evidence" value="ECO:0007669"/>
    <property type="project" value="UniProtKB-KW"/>
</dbReference>
<keyword evidence="1" id="KW-0805">Transcription regulation</keyword>
<feature type="domain" description="IclR-ED" evidence="7">
    <location>
        <begin position="80"/>
        <end position="266"/>
    </location>
</feature>
<dbReference type="Pfam" id="PF01614">
    <property type="entry name" value="IclR_C"/>
    <property type="match status" value="1"/>
</dbReference>
<sequence>MNSSNKTQASKANVSQVQSLSRGLQLIEAIASSRDGLTLTELAVRVNLPNSTTHRLLKTVESHGFIFHDLSNERWQVSGKLFSMGSTFARSRDLMQIATPVMKQLMNESGETVNMCVLDTVKLDAVIVGQVQCLELMRMVSPIGARLPIHASGGGKVLLSNYSNLEIEHLFKNDKLFTQYTEHTLGTLANLLDALALVRDKGYAYDNEEHALDLRCIAAPISDEHNQIFAAVSVSGPKARMTDEKINKIIIHVKNAAQEISRRYTMI</sequence>
<keyword evidence="3" id="KW-0804">Transcription</keyword>
<dbReference type="InterPro" id="IPR014757">
    <property type="entry name" value="Tscrpt_reg_IclR_C"/>
</dbReference>
<protein>
    <recommendedName>
        <fullName evidence="4">HTH-type transcriptional repressor AllR</fullName>
    </recommendedName>
    <alternativeName>
        <fullName evidence="5">Negative regulator of allantoin and glyoxylate utilization operons</fullName>
    </alternativeName>
</protein>
<evidence type="ECO:0000313" key="9">
    <source>
        <dbReference type="Proteomes" id="UP000242642"/>
    </source>
</evidence>
<evidence type="ECO:0000256" key="3">
    <source>
        <dbReference type="ARBA" id="ARBA00023163"/>
    </source>
</evidence>
<dbReference type="Gene3D" id="3.30.450.40">
    <property type="match status" value="1"/>
</dbReference>
<evidence type="ECO:0000256" key="5">
    <source>
        <dbReference type="ARBA" id="ARBA00042627"/>
    </source>
</evidence>
<evidence type="ECO:0000256" key="2">
    <source>
        <dbReference type="ARBA" id="ARBA00023125"/>
    </source>
</evidence>
<dbReference type="PROSITE" id="PS51077">
    <property type="entry name" value="HTH_ICLR"/>
    <property type="match status" value="1"/>
</dbReference>